<evidence type="ECO:0000313" key="6">
    <source>
        <dbReference type="WBParaSite" id="HCON_00156795-00002"/>
    </source>
</evidence>
<protein>
    <submittedName>
        <fullName evidence="6">Trypsin Inhibitor like cysteine rich domain protein</fullName>
    </submittedName>
</protein>
<feature type="domain" description="Follistatin-like" evidence="4">
    <location>
        <begin position="391"/>
        <end position="417"/>
    </location>
</feature>
<feature type="domain" description="Follistatin-like" evidence="4">
    <location>
        <begin position="565"/>
        <end position="585"/>
    </location>
</feature>
<keyword evidence="1" id="KW-0646">Protease inhibitor</keyword>
<sequence length="665" mass="71190">LGKETRTVAGNIEVMMSRTISMILLCAIYATKIVSAQYGEPENPPSEENPCNLVDCIPNTRCVVDNGVPKCIELDFKDPFNANNLPKPNPDCSVLLCRPPSTCIYRPKDPLCVDVCEIEAACVAPVRPTTSAAETSPASNNRTCPANEEFKDCGTACEPSCRNPNPEVCTEQCVVGCQCRSGFYRNEQNVCVSSCPGSSTTSSTSNRTCPANEEFKPCGTACEPSCRNPNPEVCTEQCVVGCQCRSGFYRNDQNVCVSSCPDSQTPPSTSNRTCPANEEFKPCGTACEPSCRRPNPGICTLQCVIGCQCKSGFYRNDENVCVANCSGTGGCGVNEERKQCGTACEPTCAQPNPPCTRQCVPDVCQCRQLYIRDSNNVCVPKASCPTEPVKPCSELNCPSGTRCELGRVICPFVPPCFTQQSRCVPTGSNPAPSVATASGGPTLPLCSQFNCVPNTRCLIRCQPDNDTYPTPPSTNSKVSSISSGITCANVRCRDGYECREGTVNCVRAPCPQPGPQCVPIDTPQRTCDNVRCPAGTECQQVPLNCLLPPCPQPPPQCVKVEQYNPCAATTCPVGSDCRVRQVVCVRAPCNPVAECVPQGPSQGKCGEFESFRDCASQCEPTCSNKNPTCNLSCAPGRCQCNIGFYRNSDGRCVTEADCDGNTNPY</sequence>
<dbReference type="Pfam" id="PF01826">
    <property type="entry name" value="TIL"/>
    <property type="match status" value="5"/>
</dbReference>
<evidence type="ECO:0000256" key="1">
    <source>
        <dbReference type="ARBA" id="ARBA00022690"/>
    </source>
</evidence>
<dbReference type="InterPro" id="IPR051368">
    <property type="entry name" value="SerProtInhib-TIL_Domain"/>
</dbReference>
<dbReference type="PANTHER" id="PTHR23259:SF70">
    <property type="entry name" value="ACCESSORY GLAND PROTEIN ACP62F-RELATED"/>
    <property type="match status" value="1"/>
</dbReference>
<dbReference type="WBParaSite" id="HCON_00156795-00002">
    <property type="protein sequence ID" value="HCON_00156795-00002"/>
    <property type="gene ID" value="HCON_00156795"/>
</dbReference>
<accession>A0A7I4YY95</accession>
<dbReference type="Proteomes" id="UP000025227">
    <property type="component" value="Unplaced"/>
</dbReference>
<proteinExistence type="predicted"/>
<dbReference type="AlphaFoldDB" id="A0A7I4YY95"/>
<evidence type="ECO:0000256" key="3">
    <source>
        <dbReference type="ARBA" id="ARBA00023157"/>
    </source>
</evidence>
<dbReference type="Gene3D" id="2.10.25.10">
    <property type="entry name" value="Laminin"/>
    <property type="match status" value="5"/>
</dbReference>
<dbReference type="SUPFAM" id="SSF57567">
    <property type="entry name" value="Serine protease inhibitors"/>
    <property type="match status" value="5"/>
</dbReference>
<dbReference type="PANTHER" id="PTHR23259">
    <property type="entry name" value="RIDDLE"/>
    <property type="match status" value="1"/>
</dbReference>
<organism evidence="5 6">
    <name type="scientific">Haemonchus contortus</name>
    <name type="common">Barber pole worm</name>
    <dbReference type="NCBI Taxonomy" id="6289"/>
    <lineage>
        <taxon>Eukaryota</taxon>
        <taxon>Metazoa</taxon>
        <taxon>Ecdysozoa</taxon>
        <taxon>Nematoda</taxon>
        <taxon>Chromadorea</taxon>
        <taxon>Rhabditida</taxon>
        <taxon>Rhabditina</taxon>
        <taxon>Rhabditomorpha</taxon>
        <taxon>Strongyloidea</taxon>
        <taxon>Trichostrongylidae</taxon>
        <taxon>Haemonchus</taxon>
    </lineage>
</organism>
<dbReference type="InterPro" id="IPR036084">
    <property type="entry name" value="Ser_inhib-like_sf"/>
</dbReference>
<evidence type="ECO:0000259" key="4">
    <source>
        <dbReference type="SMART" id="SM00274"/>
    </source>
</evidence>
<dbReference type="CDD" id="cd19941">
    <property type="entry name" value="TIL"/>
    <property type="match status" value="5"/>
</dbReference>
<dbReference type="OrthoDB" id="5912264at2759"/>
<dbReference type="InterPro" id="IPR003645">
    <property type="entry name" value="Fol_N"/>
</dbReference>
<dbReference type="SMART" id="SM00274">
    <property type="entry name" value="FOLN"/>
    <property type="match status" value="5"/>
</dbReference>
<evidence type="ECO:0000313" key="5">
    <source>
        <dbReference type="Proteomes" id="UP000025227"/>
    </source>
</evidence>
<keyword evidence="3" id="KW-1015">Disulfide bond</keyword>
<keyword evidence="5" id="KW-1185">Reference proteome</keyword>
<feature type="domain" description="Follistatin-like" evidence="4">
    <location>
        <begin position="526"/>
        <end position="558"/>
    </location>
</feature>
<feature type="domain" description="Follistatin-like" evidence="4">
    <location>
        <begin position="50"/>
        <end position="72"/>
    </location>
</feature>
<dbReference type="OMA" id="VNSRARC"/>
<name>A0A7I4YY95_HAECO</name>
<dbReference type="GO" id="GO:0004867">
    <property type="term" value="F:serine-type endopeptidase inhibitor activity"/>
    <property type="evidence" value="ECO:0007669"/>
    <property type="project" value="UniProtKB-KW"/>
</dbReference>
<evidence type="ECO:0000256" key="2">
    <source>
        <dbReference type="ARBA" id="ARBA00022900"/>
    </source>
</evidence>
<feature type="domain" description="Follistatin-like" evidence="4">
    <location>
        <begin position="486"/>
        <end position="511"/>
    </location>
</feature>
<dbReference type="InterPro" id="IPR002919">
    <property type="entry name" value="TIL_dom"/>
</dbReference>
<reference evidence="6" key="1">
    <citation type="submission" date="2020-12" db="UniProtKB">
        <authorList>
            <consortium name="WormBaseParasite"/>
        </authorList>
    </citation>
    <scope>IDENTIFICATION</scope>
    <source>
        <strain evidence="6">MHco3</strain>
    </source>
</reference>
<keyword evidence="2" id="KW-0722">Serine protease inhibitor</keyword>